<evidence type="ECO:0000256" key="1">
    <source>
        <dbReference type="SAM" id="SignalP"/>
    </source>
</evidence>
<dbReference type="EMBL" id="FNJB01000011">
    <property type="protein sequence ID" value="SDP62607.1"/>
    <property type="molecule type" value="Genomic_DNA"/>
</dbReference>
<protein>
    <recommendedName>
        <fullName evidence="4">DUF2141 domain-containing protein</fullName>
    </recommendedName>
</protein>
<organism evidence="2 3">
    <name type="scientific">Actinokineospora alba</name>
    <dbReference type="NCBI Taxonomy" id="504798"/>
    <lineage>
        <taxon>Bacteria</taxon>
        <taxon>Bacillati</taxon>
        <taxon>Actinomycetota</taxon>
        <taxon>Actinomycetes</taxon>
        <taxon>Pseudonocardiales</taxon>
        <taxon>Pseudonocardiaceae</taxon>
        <taxon>Actinokineospora</taxon>
    </lineage>
</organism>
<keyword evidence="3" id="KW-1185">Reference proteome</keyword>
<accession>A0A1H0U8K3</accession>
<dbReference type="STRING" id="504798.SAMN05421871_101561"/>
<name>A0A1H0U8K3_9PSEU</name>
<dbReference type="Proteomes" id="UP000199651">
    <property type="component" value="Unassembled WGS sequence"/>
</dbReference>
<feature type="chain" id="PRO_5011563935" description="DUF2141 domain-containing protein" evidence="1">
    <location>
        <begin position="25"/>
        <end position="137"/>
    </location>
</feature>
<sequence>MFRTAISVLLACAAITLTPLTAVAQSEPTLSVDTATGKPGSKITLRTGCDGGTYLTSSAMDIVKDQIVGHSDEHIFIKYAGTVRDVPPGQYTVDLRCVDSATKRETGRTSIKFTVRGAKPAVLGRIGEGTFAHTRAR</sequence>
<reference evidence="3" key="1">
    <citation type="submission" date="2016-10" db="EMBL/GenBank/DDBJ databases">
        <authorList>
            <person name="Varghese N."/>
            <person name="Submissions S."/>
        </authorList>
    </citation>
    <scope>NUCLEOTIDE SEQUENCE [LARGE SCALE GENOMIC DNA]</scope>
    <source>
        <strain evidence="3">IBRC-M 10655</strain>
    </source>
</reference>
<gene>
    <name evidence="2" type="ORF">SAMN05192558_11120</name>
</gene>
<dbReference type="RefSeq" id="WP_091381519.1">
    <property type="nucleotide sequence ID" value="NZ_FNDV01000001.1"/>
</dbReference>
<feature type="signal peptide" evidence="1">
    <location>
        <begin position="1"/>
        <end position="24"/>
    </location>
</feature>
<proteinExistence type="predicted"/>
<dbReference type="OrthoDB" id="3403816at2"/>
<dbReference type="AlphaFoldDB" id="A0A1H0U8K3"/>
<keyword evidence="1" id="KW-0732">Signal</keyword>
<evidence type="ECO:0000313" key="3">
    <source>
        <dbReference type="Proteomes" id="UP000199651"/>
    </source>
</evidence>
<evidence type="ECO:0000313" key="2">
    <source>
        <dbReference type="EMBL" id="SDP62607.1"/>
    </source>
</evidence>
<evidence type="ECO:0008006" key="4">
    <source>
        <dbReference type="Google" id="ProtNLM"/>
    </source>
</evidence>